<organism evidence="2 3">
    <name type="scientific">Kitasatospora indigofera</name>
    <dbReference type="NCBI Taxonomy" id="67307"/>
    <lineage>
        <taxon>Bacteria</taxon>
        <taxon>Bacillati</taxon>
        <taxon>Actinomycetota</taxon>
        <taxon>Actinomycetes</taxon>
        <taxon>Kitasatosporales</taxon>
        <taxon>Streptomycetaceae</taxon>
        <taxon>Kitasatospora</taxon>
    </lineage>
</organism>
<evidence type="ECO:0000256" key="1">
    <source>
        <dbReference type="SAM" id="MobiDB-lite"/>
    </source>
</evidence>
<dbReference type="AlphaFoldDB" id="A0A919GFB5"/>
<evidence type="ECO:0000313" key="3">
    <source>
        <dbReference type="Proteomes" id="UP000617734"/>
    </source>
</evidence>
<reference evidence="2" key="1">
    <citation type="journal article" date="2014" name="Int. J. Syst. Evol. Microbiol.">
        <title>Complete genome sequence of Corynebacterium casei LMG S-19264T (=DSM 44701T), isolated from a smear-ripened cheese.</title>
        <authorList>
            <consortium name="US DOE Joint Genome Institute (JGI-PGF)"/>
            <person name="Walter F."/>
            <person name="Albersmeier A."/>
            <person name="Kalinowski J."/>
            <person name="Ruckert C."/>
        </authorList>
    </citation>
    <scope>NUCLEOTIDE SEQUENCE</scope>
    <source>
        <strain evidence="2">JCM 4646</strain>
    </source>
</reference>
<sequence length="111" mass="11483">MLPIGDDCPGTVGAPAGGRPSSPGCSDELGGAQPGVSVITCSWEGARFTGRIGVLCRPSCHGGCGRPRGIRLLIDNRPPGTGALSPFVRFGRVSVEEKARYGTTVLQVTFR</sequence>
<evidence type="ECO:0000313" key="2">
    <source>
        <dbReference type="EMBL" id="GHH83447.1"/>
    </source>
</evidence>
<dbReference type="Proteomes" id="UP000617734">
    <property type="component" value="Unassembled WGS sequence"/>
</dbReference>
<gene>
    <name evidence="2" type="ORF">GCM10018781_70710</name>
</gene>
<dbReference type="EMBL" id="BNBO01000065">
    <property type="protein sequence ID" value="GHH83447.1"/>
    <property type="molecule type" value="Genomic_DNA"/>
</dbReference>
<name>A0A919GFB5_9ACTN</name>
<proteinExistence type="predicted"/>
<protein>
    <submittedName>
        <fullName evidence="2">Uncharacterized protein</fullName>
    </submittedName>
</protein>
<keyword evidence="3" id="KW-1185">Reference proteome</keyword>
<feature type="region of interest" description="Disordered" evidence="1">
    <location>
        <begin position="1"/>
        <end position="29"/>
    </location>
</feature>
<reference evidence="2" key="2">
    <citation type="submission" date="2020-09" db="EMBL/GenBank/DDBJ databases">
        <authorList>
            <person name="Sun Q."/>
            <person name="Ohkuma M."/>
        </authorList>
    </citation>
    <scope>NUCLEOTIDE SEQUENCE</scope>
    <source>
        <strain evidence="2">JCM 4646</strain>
    </source>
</reference>
<comment type="caution">
    <text evidence="2">The sequence shown here is derived from an EMBL/GenBank/DDBJ whole genome shotgun (WGS) entry which is preliminary data.</text>
</comment>
<feature type="compositionally biased region" description="Low complexity" evidence="1">
    <location>
        <begin position="13"/>
        <end position="24"/>
    </location>
</feature>
<accession>A0A919GFB5</accession>